<evidence type="ECO:0000313" key="3">
    <source>
        <dbReference type="Proteomes" id="UP001066276"/>
    </source>
</evidence>
<dbReference type="GO" id="GO:0000981">
    <property type="term" value="F:DNA-binding transcription factor activity, RNA polymerase II-specific"/>
    <property type="evidence" value="ECO:0007669"/>
    <property type="project" value="TreeGrafter"/>
</dbReference>
<dbReference type="SUPFAM" id="SSF46785">
    <property type="entry name" value="Winged helix' DNA-binding domain"/>
    <property type="match status" value="1"/>
</dbReference>
<dbReference type="SUPFAM" id="SSF49879">
    <property type="entry name" value="SMAD/FHA domain"/>
    <property type="match status" value="1"/>
</dbReference>
<dbReference type="Pfam" id="PF10401">
    <property type="entry name" value="IRF-3"/>
    <property type="match status" value="1"/>
</dbReference>
<sequence length="387" mass="43889">MPPLHKNRAWVQARHWHAKDVLKAWAIANGTYHPDRDKPNPSVWKRNVRSALNRKSEVQLIEDHSSDSSDPHKIYEIVNQSSRSSFEGTEDSQEVEDGISLSADSPWLEEVAADPCNLINLRCALEELEPLSNPVQECGVLQVYSHSPAQEERTQQVSLMEQIFPQNTLATDFEVKVFYRGVKVLTTMVQNKRGFRLTSDPVPGPQDLEAIVLPEPSAWIKDQKVASMINMVLRSLVPGLLLDVQGGSICGMRTGKCRGFWTMTQNPPAGEPHEVLKEEYTILYTTQQFVTELIEFIERRRSVSPLYSIWLCLGELWPDVTQKPWNKKLIMVQVTPVVFKMLHEMSYSTGASSLQDSDVNLQISDSLSSNNLLAFLQEWGEKMEVEV</sequence>
<organism evidence="2 3">
    <name type="scientific">Pleurodeles waltl</name>
    <name type="common">Iberian ribbed newt</name>
    <dbReference type="NCBI Taxonomy" id="8319"/>
    <lineage>
        <taxon>Eukaryota</taxon>
        <taxon>Metazoa</taxon>
        <taxon>Chordata</taxon>
        <taxon>Craniata</taxon>
        <taxon>Vertebrata</taxon>
        <taxon>Euteleostomi</taxon>
        <taxon>Amphibia</taxon>
        <taxon>Batrachia</taxon>
        <taxon>Caudata</taxon>
        <taxon>Salamandroidea</taxon>
        <taxon>Salamandridae</taxon>
        <taxon>Pleurodelinae</taxon>
        <taxon>Pleurodeles</taxon>
    </lineage>
</organism>
<dbReference type="InterPro" id="IPR036390">
    <property type="entry name" value="WH_DNA-bd_sf"/>
</dbReference>
<dbReference type="AlphaFoldDB" id="A0AAV7PV31"/>
<dbReference type="InterPro" id="IPR019471">
    <property type="entry name" value="Interferon_reg_factor-3"/>
</dbReference>
<dbReference type="InterPro" id="IPR017855">
    <property type="entry name" value="SMAD-like_dom_sf"/>
</dbReference>
<evidence type="ECO:0000259" key="1">
    <source>
        <dbReference type="PROSITE" id="PS51507"/>
    </source>
</evidence>
<dbReference type="GO" id="GO:0000978">
    <property type="term" value="F:RNA polymerase II cis-regulatory region sequence-specific DNA binding"/>
    <property type="evidence" value="ECO:0007669"/>
    <property type="project" value="TreeGrafter"/>
</dbReference>
<evidence type="ECO:0000313" key="2">
    <source>
        <dbReference type="EMBL" id="KAJ1131895.1"/>
    </source>
</evidence>
<dbReference type="InterPro" id="IPR036388">
    <property type="entry name" value="WH-like_DNA-bd_sf"/>
</dbReference>
<dbReference type="GO" id="GO:0005634">
    <property type="term" value="C:nucleus"/>
    <property type="evidence" value="ECO:0007669"/>
    <property type="project" value="TreeGrafter"/>
</dbReference>
<dbReference type="PROSITE" id="PS51507">
    <property type="entry name" value="IRF_2"/>
    <property type="match status" value="1"/>
</dbReference>
<proteinExistence type="predicted"/>
<gene>
    <name evidence="2" type="ORF">NDU88_010226</name>
</gene>
<dbReference type="InterPro" id="IPR001346">
    <property type="entry name" value="Interferon_reg_fact_DNA-bd_dom"/>
</dbReference>
<dbReference type="SMART" id="SM01243">
    <property type="entry name" value="IRF-3"/>
    <property type="match status" value="1"/>
</dbReference>
<name>A0AAV7PV31_PLEWA</name>
<dbReference type="EMBL" id="JANPWB010000011">
    <property type="protein sequence ID" value="KAJ1131895.1"/>
    <property type="molecule type" value="Genomic_DNA"/>
</dbReference>
<dbReference type="SMART" id="SM00348">
    <property type="entry name" value="IRF"/>
    <property type="match status" value="1"/>
</dbReference>
<dbReference type="Gene3D" id="2.60.200.10">
    <property type="match status" value="1"/>
</dbReference>
<dbReference type="PANTHER" id="PTHR11949">
    <property type="entry name" value="INTERFERON REGULATORY FACTOR"/>
    <property type="match status" value="1"/>
</dbReference>
<reference evidence="2" key="1">
    <citation type="journal article" date="2022" name="bioRxiv">
        <title>Sequencing and chromosome-scale assembly of the giantPleurodeles waltlgenome.</title>
        <authorList>
            <person name="Brown T."/>
            <person name="Elewa A."/>
            <person name="Iarovenko S."/>
            <person name="Subramanian E."/>
            <person name="Araus A.J."/>
            <person name="Petzold A."/>
            <person name="Susuki M."/>
            <person name="Suzuki K.-i.T."/>
            <person name="Hayashi T."/>
            <person name="Toyoda A."/>
            <person name="Oliveira C."/>
            <person name="Osipova E."/>
            <person name="Leigh N.D."/>
            <person name="Simon A."/>
            <person name="Yun M.H."/>
        </authorList>
    </citation>
    <scope>NUCLEOTIDE SEQUENCE</scope>
    <source>
        <strain evidence="2">20211129_DDA</strain>
        <tissue evidence="2">Liver</tissue>
    </source>
</reference>
<dbReference type="Gene3D" id="1.10.10.10">
    <property type="entry name" value="Winged helix-like DNA-binding domain superfamily/Winged helix DNA-binding domain"/>
    <property type="match status" value="1"/>
</dbReference>
<dbReference type="Proteomes" id="UP001066276">
    <property type="component" value="Chromosome 7"/>
</dbReference>
<dbReference type="InterPro" id="IPR008984">
    <property type="entry name" value="SMAD_FHA_dom_sf"/>
</dbReference>
<dbReference type="PANTHER" id="PTHR11949:SF1">
    <property type="entry name" value="INTERFERON REGULATORY FACTOR 3"/>
    <property type="match status" value="1"/>
</dbReference>
<comment type="caution">
    <text evidence="2">The sequence shown here is derived from an EMBL/GenBank/DDBJ whole genome shotgun (WGS) entry which is preliminary data.</text>
</comment>
<feature type="domain" description="IRF tryptophan pentad repeat" evidence="1">
    <location>
        <begin position="1"/>
        <end position="79"/>
    </location>
</feature>
<protein>
    <recommendedName>
        <fullName evidence="1">IRF tryptophan pentad repeat domain-containing protein</fullName>
    </recommendedName>
</protein>
<dbReference type="Pfam" id="PF00605">
    <property type="entry name" value="IRF"/>
    <property type="match status" value="1"/>
</dbReference>
<keyword evidence="3" id="KW-1185">Reference proteome</keyword>
<dbReference type="GO" id="GO:0045893">
    <property type="term" value="P:positive regulation of DNA-templated transcription"/>
    <property type="evidence" value="ECO:0007669"/>
    <property type="project" value="UniProtKB-ARBA"/>
</dbReference>
<accession>A0AAV7PV31</accession>
<dbReference type="GO" id="GO:0002376">
    <property type="term" value="P:immune system process"/>
    <property type="evidence" value="ECO:0007669"/>
    <property type="project" value="TreeGrafter"/>
</dbReference>